<keyword evidence="2" id="KW-1185">Reference proteome</keyword>
<evidence type="ECO:0000313" key="2">
    <source>
        <dbReference type="Proteomes" id="UP001319870"/>
    </source>
</evidence>
<comment type="caution">
    <text evidence="1">The sequence shown here is derived from an EMBL/GenBank/DDBJ whole genome shotgun (WGS) entry which is preliminary data.</text>
</comment>
<proteinExistence type="predicted"/>
<reference evidence="1 2" key="1">
    <citation type="submission" date="2021-09" db="EMBL/GenBank/DDBJ databases">
        <title>Isoptericola luteus sp. nov., a novel bacterium isolated from Harbin, the capital city of Heilongjiang province.</title>
        <authorList>
            <person name="Li J."/>
        </authorList>
    </citation>
    <scope>NUCLEOTIDE SEQUENCE [LARGE SCALE GENOMIC DNA]</scope>
    <source>
        <strain evidence="1 2">NEAU-Y5</strain>
    </source>
</reference>
<dbReference type="EMBL" id="JAIXCQ010000008">
    <property type="protein sequence ID" value="MCA5894225.1"/>
    <property type="molecule type" value="Genomic_DNA"/>
</dbReference>
<protein>
    <submittedName>
        <fullName evidence="1">Transcriptional regulator</fullName>
    </submittedName>
</protein>
<evidence type="ECO:0000313" key="1">
    <source>
        <dbReference type="EMBL" id="MCA5894225.1"/>
    </source>
</evidence>
<gene>
    <name evidence="1" type="ORF">LEP48_12825</name>
</gene>
<name>A0ABS7ZGR9_9MICO</name>
<accession>A0ABS7ZGR9</accession>
<sequence>MSRLSEPGLLVLHAVRVRGTADPDAVAARYGLDVEVVQELLLDLEALGQVRWAAFGGTGGWSLTERGRAEDERLLAAELAGDPDGRAAAVVGDVLHAFAPLNARLLRACTDWQLRPADAGRLDVNDHADAAWDAHVLDELAAVVHAAHPLLAALAAELRRFDGYDARLDDALAAARAGDGARVAGVGAASVHGVWMELHEDLLATAGITRSAPPDPRARRGPH</sequence>
<dbReference type="Proteomes" id="UP001319870">
    <property type="component" value="Unassembled WGS sequence"/>
</dbReference>
<dbReference type="RefSeq" id="WP_225565988.1">
    <property type="nucleotide sequence ID" value="NZ_JAIXCQ010000008.1"/>
</dbReference>
<organism evidence="1 2">
    <name type="scientific">Isoptericola luteus</name>
    <dbReference type="NCBI Taxonomy" id="2879484"/>
    <lineage>
        <taxon>Bacteria</taxon>
        <taxon>Bacillati</taxon>
        <taxon>Actinomycetota</taxon>
        <taxon>Actinomycetes</taxon>
        <taxon>Micrococcales</taxon>
        <taxon>Promicromonosporaceae</taxon>
        <taxon>Isoptericola</taxon>
    </lineage>
</organism>